<protein>
    <submittedName>
        <fullName evidence="2">Uncharacterized protein</fullName>
    </submittedName>
</protein>
<feature type="compositionally biased region" description="Polar residues" evidence="1">
    <location>
        <begin position="194"/>
        <end position="206"/>
    </location>
</feature>
<feature type="region of interest" description="Disordered" evidence="1">
    <location>
        <begin position="1"/>
        <end position="165"/>
    </location>
</feature>
<dbReference type="Proteomes" id="UP001174691">
    <property type="component" value="Unassembled WGS sequence"/>
</dbReference>
<feature type="compositionally biased region" description="Polar residues" evidence="1">
    <location>
        <begin position="64"/>
        <end position="76"/>
    </location>
</feature>
<feature type="region of interest" description="Disordered" evidence="1">
    <location>
        <begin position="194"/>
        <end position="290"/>
    </location>
</feature>
<reference evidence="2" key="1">
    <citation type="submission" date="2022-07" db="EMBL/GenBank/DDBJ databases">
        <title>Fungi with potential for degradation of polypropylene.</title>
        <authorList>
            <person name="Gostincar C."/>
        </authorList>
    </citation>
    <scope>NUCLEOTIDE SEQUENCE</scope>
    <source>
        <strain evidence="2">EXF-13287</strain>
    </source>
</reference>
<gene>
    <name evidence="2" type="ORF">NKR19_g6630</name>
</gene>
<proteinExistence type="predicted"/>
<feature type="compositionally biased region" description="Low complexity" evidence="1">
    <location>
        <begin position="37"/>
        <end position="46"/>
    </location>
</feature>
<accession>A0AA38REG2</accession>
<feature type="compositionally biased region" description="Low complexity" evidence="1">
    <location>
        <begin position="7"/>
        <end position="30"/>
    </location>
</feature>
<dbReference type="EMBL" id="JANBVN010000105">
    <property type="protein sequence ID" value="KAJ9143976.1"/>
    <property type="molecule type" value="Genomic_DNA"/>
</dbReference>
<dbReference type="AlphaFoldDB" id="A0AA38REG2"/>
<comment type="caution">
    <text evidence="2">The sequence shown here is derived from an EMBL/GenBank/DDBJ whole genome shotgun (WGS) entry which is preliminary data.</text>
</comment>
<dbReference type="PANTHER" id="PTHR39610">
    <property type="entry name" value="BZIP DOMAIN-CONTAINING PROTEIN-RELATED"/>
    <property type="match status" value="1"/>
</dbReference>
<keyword evidence="3" id="KW-1185">Reference proteome</keyword>
<sequence>MAPDLNSLPPSTASESPSPLSSTRSASRTTMQPINTQQQQQQQQQQHTPSPQRLSGDATPVSPTPRSGSVSLQAAATLNAGLHRNEPPRPTSQSPSALSRQSPTTGRRRSQVIMGLHIADPSVPAPGEMLGDTYQMPGLRNPSASGSPLMLPQQWDPQHVRTPSLGELHQELENEQEFQVNRLLQEIRRLQAQVQRQNSGQGQSAISDEPQSDRSAPVPIAPTGTAPQSSHPPSHSQSFSGPRSPGIHIHPRSSFDMARADLQRRSRTPSRGASPRLRSASISGDSGEQWLLGGRDESAFYQAETQMLTRENQMLRHRIRDLERQLSEVMGTGSVSSSHEPSHASHLHRSTSIAEEDAARPAQLTSSPLPTVTDMPKEE</sequence>
<dbReference type="PANTHER" id="PTHR39610:SF2">
    <property type="entry name" value="BZIP DOMAIN-CONTAINING PROTEIN"/>
    <property type="match status" value="1"/>
</dbReference>
<feature type="compositionally biased region" description="Polar residues" evidence="1">
    <location>
        <begin position="91"/>
        <end position="105"/>
    </location>
</feature>
<evidence type="ECO:0000313" key="3">
    <source>
        <dbReference type="Proteomes" id="UP001174691"/>
    </source>
</evidence>
<feature type="compositionally biased region" description="Low complexity" evidence="1">
    <location>
        <begin position="227"/>
        <end position="238"/>
    </location>
</feature>
<feature type="region of interest" description="Disordered" evidence="1">
    <location>
        <begin position="329"/>
        <end position="379"/>
    </location>
</feature>
<evidence type="ECO:0000313" key="2">
    <source>
        <dbReference type="EMBL" id="KAJ9143976.1"/>
    </source>
</evidence>
<organism evidence="2 3">
    <name type="scientific">Coniochaeta hoffmannii</name>
    <dbReference type="NCBI Taxonomy" id="91930"/>
    <lineage>
        <taxon>Eukaryota</taxon>
        <taxon>Fungi</taxon>
        <taxon>Dikarya</taxon>
        <taxon>Ascomycota</taxon>
        <taxon>Pezizomycotina</taxon>
        <taxon>Sordariomycetes</taxon>
        <taxon>Sordariomycetidae</taxon>
        <taxon>Coniochaetales</taxon>
        <taxon>Coniochaetaceae</taxon>
        <taxon>Coniochaeta</taxon>
    </lineage>
</organism>
<evidence type="ECO:0000256" key="1">
    <source>
        <dbReference type="SAM" id="MobiDB-lite"/>
    </source>
</evidence>
<name>A0AA38REG2_9PEZI</name>